<dbReference type="PROSITE" id="PS50943">
    <property type="entry name" value="HTH_CROC1"/>
    <property type="match status" value="1"/>
</dbReference>
<evidence type="ECO:0000259" key="1">
    <source>
        <dbReference type="PROSITE" id="PS50943"/>
    </source>
</evidence>
<dbReference type="SUPFAM" id="SSF47413">
    <property type="entry name" value="lambda repressor-like DNA-binding domains"/>
    <property type="match status" value="1"/>
</dbReference>
<organism evidence="2 3">
    <name type="scientific">Bacillus thuringiensis</name>
    <dbReference type="NCBI Taxonomy" id="1428"/>
    <lineage>
        <taxon>Bacteria</taxon>
        <taxon>Bacillati</taxon>
        <taxon>Bacillota</taxon>
        <taxon>Bacilli</taxon>
        <taxon>Bacillales</taxon>
        <taxon>Bacillaceae</taxon>
        <taxon>Bacillus</taxon>
        <taxon>Bacillus cereus group</taxon>
    </lineage>
</organism>
<evidence type="ECO:0000313" key="2">
    <source>
        <dbReference type="EMBL" id="ANS49184.1"/>
    </source>
</evidence>
<dbReference type="Proteomes" id="UP000092743">
    <property type="component" value="Chromosome"/>
</dbReference>
<dbReference type="InterPro" id="IPR010982">
    <property type="entry name" value="Lambda_DNA-bd_dom_sf"/>
</dbReference>
<dbReference type="CDD" id="cd00093">
    <property type="entry name" value="HTH_XRE"/>
    <property type="match status" value="1"/>
</dbReference>
<accession>A0A9W3X1J3</accession>
<dbReference type="SMART" id="SM00530">
    <property type="entry name" value="HTH_XRE"/>
    <property type="match status" value="1"/>
</dbReference>
<protein>
    <recommendedName>
        <fullName evidence="1">HTH cro/C1-type domain-containing protein</fullName>
    </recommendedName>
</protein>
<gene>
    <name evidence="2" type="ORF">BT246_38360</name>
</gene>
<dbReference type="EMBL" id="CP015350">
    <property type="protein sequence ID" value="ANS49184.1"/>
    <property type="molecule type" value="Genomic_DNA"/>
</dbReference>
<dbReference type="RefSeq" id="WP_065484707.1">
    <property type="nucleotide sequence ID" value="NZ_CP015350.1"/>
</dbReference>
<proteinExistence type="predicted"/>
<dbReference type="Gene3D" id="1.10.260.40">
    <property type="entry name" value="lambda repressor-like DNA-binding domains"/>
    <property type="match status" value="1"/>
</dbReference>
<name>A0A9W3X1J3_BACTU</name>
<dbReference type="Pfam" id="PF13443">
    <property type="entry name" value="HTH_26"/>
    <property type="match status" value="1"/>
</dbReference>
<dbReference type="AlphaFoldDB" id="A0A9W3X1J3"/>
<dbReference type="InterPro" id="IPR001387">
    <property type="entry name" value="Cro/C1-type_HTH"/>
</dbReference>
<dbReference type="GO" id="GO:0003677">
    <property type="term" value="F:DNA binding"/>
    <property type="evidence" value="ECO:0007669"/>
    <property type="project" value="InterPro"/>
</dbReference>
<sequence length="71" mass="8048">MLQSNLKQIVDTKGLRYGFIAKKVGIANSTMTNLLQGGTPTLLVAIRIAKVLDMRVEDIWIEKIRRIHNEI</sequence>
<evidence type="ECO:0000313" key="3">
    <source>
        <dbReference type="Proteomes" id="UP000092743"/>
    </source>
</evidence>
<reference evidence="2 3" key="1">
    <citation type="submission" date="2016-04" db="EMBL/GenBank/DDBJ databases">
        <title>High quality genome of the nematocidal Bacillus thuringiensis MYBT18246.</title>
        <authorList>
            <person name="Hollensteiner J."/>
            <person name="Poehlein A."/>
            <person name="Sproeer C."/>
            <person name="Bunk B."/>
            <person name="Rosenstiel P."/>
            <person name="Schulenburg H."/>
            <person name="Liesegang H."/>
        </authorList>
    </citation>
    <scope>NUCLEOTIDE SEQUENCE [LARGE SCALE GENOMIC DNA]</scope>
    <source>
        <strain evidence="2 3">MYBT18246</strain>
    </source>
</reference>
<feature type="domain" description="HTH cro/C1-type" evidence="1">
    <location>
        <begin position="21"/>
        <end position="59"/>
    </location>
</feature>